<evidence type="ECO:0000313" key="2">
    <source>
        <dbReference type="Proteomes" id="UP000241595"/>
    </source>
</evidence>
<organism evidence="1 2">
    <name type="scientific">Mycobacterium terramassiliense</name>
    <dbReference type="NCBI Taxonomy" id="1841859"/>
    <lineage>
        <taxon>Bacteria</taxon>
        <taxon>Bacillati</taxon>
        <taxon>Actinomycetota</taxon>
        <taxon>Actinomycetes</taxon>
        <taxon>Mycobacteriales</taxon>
        <taxon>Mycobacteriaceae</taxon>
        <taxon>Mycobacterium</taxon>
    </lineage>
</organism>
<keyword evidence="2" id="KW-1185">Reference proteome</keyword>
<accession>A0A2U3N8T7</accession>
<dbReference type="OrthoDB" id="4753497at2"/>
<gene>
    <name evidence="1" type="ORF">MTAB308_1394</name>
</gene>
<sequence>MPSVTMNRQARDVTLSAAAVETADHRQADYFRRILVQSRRQIEHRLGEYQKAIVVAEAAGDAEGADGLRRMARSEERECKTLDGMIENLQRRFPHRPRPAAR</sequence>
<proteinExistence type="predicted"/>
<dbReference type="STRING" id="1841859.GCA_900157385_01391"/>
<name>A0A2U3N8T7_9MYCO</name>
<evidence type="ECO:0000313" key="1">
    <source>
        <dbReference type="EMBL" id="SPM27909.1"/>
    </source>
</evidence>
<dbReference type="AlphaFoldDB" id="A0A2U3N8T7"/>
<protein>
    <submittedName>
        <fullName evidence="1">Uncharacterized protein</fullName>
    </submittedName>
</protein>
<reference evidence="1 2" key="1">
    <citation type="submission" date="2017-01" db="EMBL/GenBank/DDBJ databases">
        <authorList>
            <consortium name="Urmite Genomes"/>
        </authorList>
    </citation>
    <scope>NUCLEOTIDE SEQUENCE [LARGE SCALE GENOMIC DNA]</scope>
    <source>
        <strain evidence="1 2">AB308</strain>
    </source>
</reference>
<dbReference type="EMBL" id="FTRV01000010">
    <property type="protein sequence ID" value="SPM27909.1"/>
    <property type="molecule type" value="Genomic_DNA"/>
</dbReference>
<dbReference type="Proteomes" id="UP000241595">
    <property type="component" value="Unassembled WGS sequence"/>
</dbReference>
<dbReference type="RefSeq" id="WP_083746452.1">
    <property type="nucleotide sequence ID" value="NZ_LT717699.1"/>
</dbReference>